<feature type="transmembrane region" description="Helical" evidence="8">
    <location>
        <begin position="284"/>
        <end position="306"/>
    </location>
</feature>
<dbReference type="PANTHER" id="PTHR31587">
    <property type="entry name" value="TRANSMEMBRANE PROTEIN (DUF2215)"/>
    <property type="match status" value="1"/>
</dbReference>
<keyword evidence="6 8" id="KW-0472">Membrane</keyword>
<dbReference type="GO" id="GO:0005637">
    <property type="term" value="C:nuclear inner membrane"/>
    <property type="evidence" value="ECO:0007669"/>
    <property type="project" value="UniProtKB-SubCell"/>
</dbReference>
<evidence type="ECO:0000313" key="10">
    <source>
        <dbReference type="Proteomes" id="UP000886885"/>
    </source>
</evidence>
<organism evidence="9 10">
    <name type="scientific">Populus tomentosa</name>
    <name type="common">Chinese white poplar</name>
    <dbReference type="NCBI Taxonomy" id="118781"/>
    <lineage>
        <taxon>Eukaryota</taxon>
        <taxon>Viridiplantae</taxon>
        <taxon>Streptophyta</taxon>
        <taxon>Embryophyta</taxon>
        <taxon>Tracheophyta</taxon>
        <taxon>Spermatophyta</taxon>
        <taxon>Magnoliopsida</taxon>
        <taxon>eudicotyledons</taxon>
        <taxon>Gunneridae</taxon>
        <taxon>Pentapetalae</taxon>
        <taxon>rosids</taxon>
        <taxon>fabids</taxon>
        <taxon>Malpighiales</taxon>
        <taxon>Salicaceae</taxon>
        <taxon>Saliceae</taxon>
        <taxon>Populus</taxon>
    </lineage>
</organism>
<feature type="transmembrane region" description="Helical" evidence="8">
    <location>
        <begin position="346"/>
        <end position="366"/>
    </location>
</feature>
<comment type="similarity">
    <text evidence="2">Belongs to the NEMP family.</text>
</comment>
<keyword evidence="3 8" id="KW-0812">Transmembrane</keyword>
<dbReference type="EMBL" id="JAAWWB010000013">
    <property type="protein sequence ID" value="KAG6767779.1"/>
    <property type="molecule type" value="Genomic_DNA"/>
</dbReference>
<evidence type="ECO:0000256" key="1">
    <source>
        <dbReference type="ARBA" id="ARBA00004575"/>
    </source>
</evidence>
<evidence type="ECO:0000256" key="5">
    <source>
        <dbReference type="ARBA" id="ARBA00022989"/>
    </source>
</evidence>
<keyword evidence="7" id="KW-0539">Nucleus</keyword>
<evidence type="ECO:0000256" key="6">
    <source>
        <dbReference type="ARBA" id="ARBA00023136"/>
    </source>
</evidence>
<accession>A0A8X8CWC5</accession>
<evidence type="ECO:0000256" key="7">
    <source>
        <dbReference type="ARBA" id="ARBA00023242"/>
    </source>
</evidence>
<comment type="caution">
    <text evidence="9">The sequence shown here is derived from an EMBL/GenBank/DDBJ whole genome shotgun (WGS) entry which is preliminary data.</text>
</comment>
<feature type="transmembrane region" description="Helical" evidence="8">
    <location>
        <begin position="189"/>
        <end position="208"/>
    </location>
</feature>
<name>A0A8X8CWC5_POPTO</name>
<evidence type="ECO:0000256" key="2">
    <source>
        <dbReference type="ARBA" id="ARBA00005748"/>
    </source>
</evidence>
<reference evidence="9" key="1">
    <citation type="journal article" date="2020" name="bioRxiv">
        <title>Hybrid origin of Populus tomentosa Carr. identified through genome sequencing and phylogenomic analysis.</title>
        <authorList>
            <person name="An X."/>
            <person name="Gao K."/>
            <person name="Chen Z."/>
            <person name="Li J."/>
            <person name="Yang X."/>
            <person name="Yang X."/>
            <person name="Zhou J."/>
            <person name="Guo T."/>
            <person name="Zhao T."/>
            <person name="Huang S."/>
            <person name="Miao D."/>
            <person name="Khan W.U."/>
            <person name="Rao P."/>
            <person name="Ye M."/>
            <person name="Lei B."/>
            <person name="Liao W."/>
            <person name="Wang J."/>
            <person name="Ji L."/>
            <person name="Li Y."/>
            <person name="Guo B."/>
            <person name="Mustafa N.S."/>
            <person name="Li S."/>
            <person name="Yun Q."/>
            <person name="Keller S.R."/>
            <person name="Mao J."/>
            <person name="Zhang R."/>
            <person name="Strauss S.H."/>
        </authorList>
    </citation>
    <scope>NUCLEOTIDE SEQUENCE</scope>
    <source>
        <strain evidence="9">GM15</strain>
        <tissue evidence="9">Leaf</tissue>
    </source>
</reference>
<feature type="transmembrane region" description="Helical" evidence="8">
    <location>
        <begin position="6"/>
        <end position="23"/>
    </location>
</feature>
<dbReference type="AlphaFoldDB" id="A0A8X8CWC5"/>
<dbReference type="Pfam" id="PF10225">
    <property type="entry name" value="NEMP"/>
    <property type="match status" value="1"/>
</dbReference>
<protein>
    <submittedName>
        <fullName evidence="9">Uncharacterized protein</fullName>
    </submittedName>
</protein>
<keyword evidence="5 8" id="KW-1133">Transmembrane helix</keyword>
<feature type="transmembrane region" description="Helical" evidence="8">
    <location>
        <begin position="163"/>
        <end position="183"/>
    </location>
</feature>
<sequence length="519" mass="58540">MDTAKPYLSILSLLLFFTFSIYFSSALPHQLSLVVGEGSSKVQISPSLKVVNSPGTKPGTWVLCERVDVHGFRRLKNLNKFFHSLKLKIPPSNSTLRRPDVEVCFHRNASRAIGMCPQGEWEKVDKGVSWVRAMSPYAHKFLDIRMVGSSSETLELSLEEGFFLYRVIFLILGVVMLSIASSLSKSLVFYYSSAMAIGIILVILVVLFQGMKLLPTGRKSSLAIFIYSSLVGLGTFLLRYLPGLLHSILMEMGISEDMYYPVCKLLEYVLYNSASVLLLCNVDLFLLAIFLLAFIAFAGAWMGFWAVRSFVLTEDGSVDISTSHFVAWSIRVLAVVLIIQSSLDPLLAAEALICGIIVSSILRRIIRWRFLRRMYKKLFKLARNINRESLVPDLLPFGGSRDKYKVERPEGSKFLSPLAKQFNLASCNSMKGSSRTSRHQLSDSDVYPSTFHTTPEKREFSKDSWEKFTREATQKAVKELVSSPDFSKWAAANAERITVTPNSTTSTSRQQRRKWFLWS</sequence>
<evidence type="ECO:0000256" key="8">
    <source>
        <dbReference type="SAM" id="Phobius"/>
    </source>
</evidence>
<dbReference type="OrthoDB" id="1890267at2759"/>
<keyword evidence="4" id="KW-0732">Signal</keyword>
<evidence type="ECO:0000313" key="9">
    <source>
        <dbReference type="EMBL" id="KAG6767779.1"/>
    </source>
</evidence>
<feature type="transmembrane region" description="Helical" evidence="8">
    <location>
        <begin position="220"/>
        <end position="241"/>
    </location>
</feature>
<dbReference type="PANTHER" id="PTHR31587:SF4">
    <property type="entry name" value="TRANSMEMBRANE PROTEIN (DUF2215)"/>
    <property type="match status" value="1"/>
</dbReference>
<evidence type="ECO:0000256" key="3">
    <source>
        <dbReference type="ARBA" id="ARBA00022692"/>
    </source>
</evidence>
<gene>
    <name evidence="9" type="ORF">POTOM_026665</name>
</gene>
<evidence type="ECO:0000256" key="4">
    <source>
        <dbReference type="ARBA" id="ARBA00022729"/>
    </source>
</evidence>
<proteinExistence type="inferred from homology"/>
<dbReference type="Proteomes" id="UP000886885">
    <property type="component" value="Chromosome 7A"/>
</dbReference>
<comment type="subcellular location">
    <subcellularLocation>
        <location evidence="1">Nucleus inner membrane</location>
        <topology evidence="1">Multi-pass membrane protein</topology>
        <orientation evidence="1">Nucleoplasmic side</orientation>
    </subcellularLocation>
</comment>
<keyword evidence="10" id="KW-1185">Reference proteome</keyword>
<dbReference type="InterPro" id="IPR019358">
    <property type="entry name" value="NEMP_fam"/>
</dbReference>